<evidence type="ECO:0000256" key="2">
    <source>
        <dbReference type="SAM" id="MobiDB-lite"/>
    </source>
</evidence>
<feature type="compositionally biased region" description="Basic and acidic residues" evidence="2">
    <location>
        <begin position="412"/>
        <end position="421"/>
    </location>
</feature>
<feature type="compositionally biased region" description="Basic residues" evidence="2">
    <location>
        <begin position="195"/>
        <end position="205"/>
    </location>
</feature>
<evidence type="ECO:0000313" key="3">
    <source>
        <dbReference type="EMBL" id="KIV81366.1"/>
    </source>
</evidence>
<proteinExistence type="predicted"/>
<feature type="region of interest" description="Disordered" evidence="2">
    <location>
        <begin position="172"/>
        <end position="224"/>
    </location>
</feature>
<reference evidence="3 4" key="1">
    <citation type="submission" date="2015-01" db="EMBL/GenBank/DDBJ databases">
        <title>The Genome Sequence of Exophiala sideris CBS121828.</title>
        <authorList>
            <consortium name="The Broad Institute Genomics Platform"/>
            <person name="Cuomo C."/>
            <person name="de Hoog S."/>
            <person name="Gorbushina A."/>
            <person name="Stielow B."/>
            <person name="Teixiera M."/>
            <person name="Abouelleil A."/>
            <person name="Chapman S.B."/>
            <person name="Priest M."/>
            <person name="Young S.K."/>
            <person name="Wortman J."/>
            <person name="Nusbaum C."/>
            <person name="Birren B."/>
        </authorList>
    </citation>
    <scope>NUCLEOTIDE SEQUENCE [LARGE SCALE GENOMIC DNA]</scope>
    <source>
        <strain evidence="3 4">CBS 121828</strain>
    </source>
</reference>
<protein>
    <submittedName>
        <fullName evidence="3">Uncharacterized protein</fullName>
    </submittedName>
</protein>
<feature type="compositionally biased region" description="Polar residues" evidence="2">
    <location>
        <begin position="432"/>
        <end position="442"/>
    </location>
</feature>
<evidence type="ECO:0000256" key="1">
    <source>
        <dbReference type="SAM" id="Coils"/>
    </source>
</evidence>
<feature type="compositionally biased region" description="Basic and acidic residues" evidence="2">
    <location>
        <begin position="305"/>
        <end position="318"/>
    </location>
</feature>
<keyword evidence="1" id="KW-0175">Coiled coil</keyword>
<feature type="coiled-coil region" evidence="1">
    <location>
        <begin position="88"/>
        <end position="122"/>
    </location>
</feature>
<feature type="region of interest" description="Disordered" evidence="2">
    <location>
        <begin position="300"/>
        <end position="515"/>
    </location>
</feature>
<feature type="compositionally biased region" description="Basic and acidic residues" evidence="2">
    <location>
        <begin position="185"/>
        <end position="194"/>
    </location>
</feature>
<name>A0A0D1X1J7_9EURO</name>
<dbReference type="AlphaFoldDB" id="A0A0D1X1J7"/>
<accession>A0A0D1X1J7</accession>
<dbReference type="Proteomes" id="UP000053599">
    <property type="component" value="Unassembled WGS sequence"/>
</dbReference>
<feature type="compositionally biased region" description="Polar residues" evidence="2">
    <location>
        <begin position="470"/>
        <end position="483"/>
    </location>
</feature>
<dbReference type="EMBL" id="KN846952">
    <property type="protein sequence ID" value="KIV81366.1"/>
    <property type="molecule type" value="Genomic_DNA"/>
</dbReference>
<dbReference type="OrthoDB" id="10657985at2759"/>
<sequence>MSNTPVPQGQLDWDELTRDILEFQEVMPTLRNIFQAGEDEAQIDALEHALTVGAVLFKDIPETKKKFEEYERVTKEREAKCKEIGQRLLEKTKELTSLTAQVSSLKRDKTRLEGEVSEIENLKLSAELALEQTKLEHSDFNDRIPHVEQRERVLRGKEVQLKDTVSGQLLERESVSGKVINMENTADKPRESHRQRQNYKPRRNASRLDEDDTGDFRDNTSSMGNAVYAMRDKPLDLRYPNRPLQLKEPLVEPDRPSATHHHQTELAVWKQKYDVEKTRRLDLERERVILLQDTDATVSMSRKRTREDDDCHEHEQQWTRRARHGLHQPAPIAREQLSPRSSSHPNLAAARREDSAGGSLTFGKARPAQHASRPLNGQNLLRHDAGQTPRYGHPQVTGAKHIRQRGSPVAPERAERERPVIIEEDSEEDWMQQPTSHLQSNVAGAAEPSSALRYRVGTPETKIKSRRRNTISQSGDLRPSPQSDLGEDEAHAADPMSSADTLRRTSRKITRPNDGAARPRLATLVLTRIRLEQEDFRSWLPGEVREIILTQYDDWNKRNPRWYKSTTYSMSKCLTRKLRKLGTNTHQHDKVCEDCEKEGGACLRYSDQGQVTLVPLRDSLRQGTKEDVGYWILST</sequence>
<evidence type="ECO:0000313" key="4">
    <source>
        <dbReference type="Proteomes" id="UP000053599"/>
    </source>
</evidence>
<organism evidence="3 4">
    <name type="scientific">Exophiala sideris</name>
    <dbReference type="NCBI Taxonomy" id="1016849"/>
    <lineage>
        <taxon>Eukaryota</taxon>
        <taxon>Fungi</taxon>
        <taxon>Dikarya</taxon>
        <taxon>Ascomycota</taxon>
        <taxon>Pezizomycotina</taxon>
        <taxon>Eurotiomycetes</taxon>
        <taxon>Chaetothyriomycetidae</taxon>
        <taxon>Chaetothyriales</taxon>
        <taxon>Herpotrichiellaceae</taxon>
        <taxon>Exophiala</taxon>
    </lineage>
</organism>
<dbReference type="HOGENOM" id="CLU_430847_0_0_1"/>
<gene>
    <name evidence="3" type="ORF">PV11_03557</name>
</gene>